<dbReference type="RefSeq" id="WP_147713602.1">
    <property type="nucleotide sequence ID" value="NZ_VKAD01000001.1"/>
</dbReference>
<dbReference type="PROSITE" id="PS50293">
    <property type="entry name" value="TPR_REGION"/>
    <property type="match status" value="2"/>
</dbReference>
<feature type="repeat" description="TPR" evidence="2">
    <location>
        <begin position="49"/>
        <end position="82"/>
    </location>
</feature>
<sequence length="461" mass="53659">MLHGEYAVRYDPEKAVTHFYYGTAFLGEKEFEQAAELFKKSIELDPNMVQAYINLGSAYGNLDRHDLARENYLNAIRLDPNRFKAHLNLATLELTEGNIEEATKQFESIITLNPDNLSAHRNLSRLKKYTDGDPHIEILEKINPNIHRYSIEDQVDYWFTLGKVYQDLKNYKLAFEAFDIANQLHRKTFKTDSGDFLEFFELLKGQYSESISHRNLDITHDDTPIFIVGMPRSGTTLTEQILDSHSQISGAGELTDLQDTILELQKTGESPDLNWLMNATDAQLTTIQQRYLERLKNRYPKAKKIVNKLPGNALYVGLIYQLFPHAKVIHAMRDPIDTCVSIYTLKFSEPIAYAYNLTELGTYCRQCDDIMQHWKSILPNDFIYSLQYESLVEDVETYARELINFCGLDWEDHCVEFYNNKRVVKTASQNQVNKPIYKDSVKRWKHYEPYLQPLIESYYSS</sequence>
<proteinExistence type="predicted"/>
<evidence type="ECO:0000313" key="4">
    <source>
        <dbReference type="Proteomes" id="UP000321764"/>
    </source>
</evidence>
<protein>
    <submittedName>
        <fullName evidence="3">Tetratricopeptide repeat protein</fullName>
    </submittedName>
</protein>
<dbReference type="Gene3D" id="3.40.50.300">
    <property type="entry name" value="P-loop containing nucleotide triphosphate hydrolases"/>
    <property type="match status" value="1"/>
</dbReference>
<feature type="repeat" description="TPR" evidence="2">
    <location>
        <begin position="15"/>
        <end position="48"/>
    </location>
</feature>
<dbReference type="SUPFAM" id="SSF48452">
    <property type="entry name" value="TPR-like"/>
    <property type="match status" value="1"/>
</dbReference>
<feature type="repeat" description="TPR" evidence="2">
    <location>
        <begin position="155"/>
        <end position="188"/>
    </location>
</feature>
<organism evidence="3 4">
    <name type="scientific">Reinekea thalattae</name>
    <dbReference type="NCBI Taxonomy" id="2593301"/>
    <lineage>
        <taxon>Bacteria</taxon>
        <taxon>Pseudomonadati</taxon>
        <taxon>Pseudomonadota</taxon>
        <taxon>Gammaproteobacteria</taxon>
        <taxon>Oceanospirillales</taxon>
        <taxon>Saccharospirillaceae</taxon>
        <taxon>Reinekea</taxon>
    </lineage>
</organism>
<evidence type="ECO:0000313" key="3">
    <source>
        <dbReference type="EMBL" id="TXR54204.1"/>
    </source>
</evidence>
<reference evidence="3 4" key="1">
    <citation type="submission" date="2019-07" db="EMBL/GenBank/DDBJ databases">
        <title>Reinekea sp. strain SSH23 genome sequencing and assembly.</title>
        <authorList>
            <person name="Kim I."/>
        </authorList>
    </citation>
    <scope>NUCLEOTIDE SEQUENCE [LARGE SCALE GENOMIC DNA]</scope>
    <source>
        <strain evidence="3 4">SSH23</strain>
    </source>
</reference>
<dbReference type="OrthoDB" id="9815894at2"/>
<dbReference type="EMBL" id="VKAD01000001">
    <property type="protein sequence ID" value="TXR54204.1"/>
    <property type="molecule type" value="Genomic_DNA"/>
</dbReference>
<name>A0A5C8Z9Y4_9GAMM</name>
<evidence type="ECO:0000256" key="2">
    <source>
        <dbReference type="PROSITE-ProRule" id="PRU00339"/>
    </source>
</evidence>
<keyword evidence="1" id="KW-0808">Transferase</keyword>
<dbReference type="PANTHER" id="PTHR12788:SF10">
    <property type="entry name" value="PROTEIN-TYROSINE SULFOTRANSFERASE"/>
    <property type="match status" value="1"/>
</dbReference>
<dbReference type="Gene3D" id="1.25.40.10">
    <property type="entry name" value="Tetratricopeptide repeat domain"/>
    <property type="match status" value="1"/>
</dbReference>
<dbReference type="PANTHER" id="PTHR12788">
    <property type="entry name" value="PROTEIN-TYROSINE SULFOTRANSFERASE 2"/>
    <property type="match status" value="1"/>
</dbReference>
<dbReference type="PROSITE" id="PS50005">
    <property type="entry name" value="TPR"/>
    <property type="match status" value="4"/>
</dbReference>
<dbReference type="Pfam" id="PF13181">
    <property type="entry name" value="TPR_8"/>
    <property type="match status" value="4"/>
</dbReference>
<dbReference type="InterPro" id="IPR027417">
    <property type="entry name" value="P-loop_NTPase"/>
</dbReference>
<dbReference type="SUPFAM" id="SSF52540">
    <property type="entry name" value="P-loop containing nucleoside triphosphate hydrolases"/>
    <property type="match status" value="1"/>
</dbReference>
<keyword evidence="4" id="KW-1185">Reference proteome</keyword>
<dbReference type="AlphaFoldDB" id="A0A5C8Z9Y4"/>
<feature type="repeat" description="TPR" evidence="2">
    <location>
        <begin position="83"/>
        <end position="116"/>
    </location>
</feature>
<gene>
    <name evidence="3" type="ORF">FME95_06615</name>
</gene>
<dbReference type="InterPro" id="IPR026634">
    <property type="entry name" value="TPST-like"/>
</dbReference>
<evidence type="ECO:0000256" key="1">
    <source>
        <dbReference type="ARBA" id="ARBA00022679"/>
    </source>
</evidence>
<dbReference type="GO" id="GO:0008476">
    <property type="term" value="F:protein-tyrosine sulfotransferase activity"/>
    <property type="evidence" value="ECO:0007669"/>
    <property type="project" value="InterPro"/>
</dbReference>
<accession>A0A5C8Z9Y4</accession>
<keyword evidence="2" id="KW-0802">TPR repeat</keyword>
<dbReference type="InterPro" id="IPR019734">
    <property type="entry name" value="TPR_rpt"/>
</dbReference>
<dbReference type="Proteomes" id="UP000321764">
    <property type="component" value="Unassembled WGS sequence"/>
</dbReference>
<dbReference type="SMART" id="SM00028">
    <property type="entry name" value="TPR"/>
    <property type="match status" value="4"/>
</dbReference>
<dbReference type="InterPro" id="IPR011990">
    <property type="entry name" value="TPR-like_helical_dom_sf"/>
</dbReference>
<comment type="caution">
    <text evidence="3">The sequence shown here is derived from an EMBL/GenBank/DDBJ whole genome shotgun (WGS) entry which is preliminary data.</text>
</comment>
<dbReference type="Pfam" id="PF13469">
    <property type="entry name" value="Sulfotransfer_3"/>
    <property type="match status" value="1"/>
</dbReference>